<evidence type="ECO:0008006" key="3">
    <source>
        <dbReference type="Google" id="ProtNLM"/>
    </source>
</evidence>
<gene>
    <name evidence="1" type="ORF">M407DRAFT_16678</name>
</gene>
<dbReference type="AlphaFoldDB" id="A0A0C3QXD0"/>
<reference evidence="2" key="2">
    <citation type="submission" date="2015-01" db="EMBL/GenBank/DDBJ databases">
        <title>Evolutionary Origins and Diversification of the Mycorrhizal Mutualists.</title>
        <authorList>
            <consortium name="DOE Joint Genome Institute"/>
            <consortium name="Mycorrhizal Genomics Consortium"/>
            <person name="Kohler A."/>
            <person name="Kuo A."/>
            <person name="Nagy L.G."/>
            <person name="Floudas D."/>
            <person name="Copeland A."/>
            <person name="Barry K.W."/>
            <person name="Cichocki N."/>
            <person name="Veneault-Fourrey C."/>
            <person name="LaButti K."/>
            <person name="Lindquist E.A."/>
            <person name="Lipzen A."/>
            <person name="Lundell T."/>
            <person name="Morin E."/>
            <person name="Murat C."/>
            <person name="Riley R."/>
            <person name="Ohm R."/>
            <person name="Sun H."/>
            <person name="Tunlid A."/>
            <person name="Henrissat B."/>
            <person name="Grigoriev I.V."/>
            <person name="Hibbett D.S."/>
            <person name="Martin F."/>
        </authorList>
    </citation>
    <scope>NUCLEOTIDE SEQUENCE [LARGE SCALE GENOMIC DNA]</scope>
    <source>
        <strain evidence="2">MUT 4182</strain>
    </source>
</reference>
<dbReference type="HOGENOM" id="CLU_1173120_0_0_1"/>
<organism evidence="1 2">
    <name type="scientific">Tulasnella calospora MUT 4182</name>
    <dbReference type="NCBI Taxonomy" id="1051891"/>
    <lineage>
        <taxon>Eukaryota</taxon>
        <taxon>Fungi</taxon>
        <taxon>Dikarya</taxon>
        <taxon>Basidiomycota</taxon>
        <taxon>Agaricomycotina</taxon>
        <taxon>Agaricomycetes</taxon>
        <taxon>Cantharellales</taxon>
        <taxon>Tulasnellaceae</taxon>
        <taxon>Tulasnella</taxon>
    </lineage>
</organism>
<evidence type="ECO:0000313" key="1">
    <source>
        <dbReference type="EMBL" id="KIO34726.1"/>
    </source>
</evidence>
<dbReference type="EMBL" id="KN822942">
    <property type="protein sequence ID" value="KIO34726.1"/>
    <property type="molecule type" value="Genomic_DNA"/>
</dbReference>
<dbReference type="Proteomes" id="UP000054248">
    <property type="component" value="Unassembled WGS sequence"/>
</dbReference>
<protein>
    <recommendedName>
        <fullName evidence="3">F-box domain-containing protein</fullName>
    </recommendedName>
</protein>
<sequence>MQSPTRKAKLGSEQATDRPAQSPICNILDLPTELLMQITSLLPMGSIRNLMVNRWLRSVCEQGLYQSISLPRHPRRSIRLLETFLLRPDLALLVQHLEIDCNFNLKPRAIPSAPQLEGLGALSLAQNIRSLSVRAVGDAVRRLLQAQPLLDEFKLLDTEPSSVASSLQASDVPNLKSLQARPEVAMAFLPVTPQLESLNLALTIWSDRLLSSMATKAAAIKLSIRRFTIQVFDYGIR</sequence>
<dbReference type="OrthoDB" id="3197378at2759"/>
<name>A0A0C3QXD0_9AGAM</name>
<proteinExistence type="predicted"/>
<evidence type="ECO:0000313" key="2">
    <source>
        <dbReference type="Proteomes" id="UP000054248"/>
    </source>
</evidence>
<accession>A0A0C3QXD0</accession>
<reference evidence="1 2" key="1">
    <citation type="submission" date="2014-04" db="EMBL/GenBank/DDBJ databases">
        <authorList>
            <consortium name="DOE Joint Genome Institute"/>
            <person name="Kuo A."/>
            <person name="Girlanda M."/>
            <person name="Perotto S."/>
            <person name="Kohler A."/>
            <person name="Nagy L.G."/>
            <person name="Floudas D."/>
            <person name="Copeland A."/>
            <person name="Barry K.W."/>
            <person name="Cichocki N."/>
            <person name="Veneault-Fourrey C."/>
            <person name="LaButti K."/>
            <person name="Lindquist E.A."/>
            <person name="Lipzen A."/>
            <person name="Lundell T."/>
            <person name="Morin E."/>
            <person name="Murat C."/>
            <person name="Sun H."/>
            <person name="Tunlid A."/>
            <person name="Henrissat B."/>
            <person name="Grigoriev I.V."/>
            <person name="Hibbett D.S."/>
            <person name="Martin F."/>
            <person name="Nordberg H.P."/>
            <person name="Cantor M.N."/>
            <person name="Hua S.X."/>
        </authorList>
    </citation>
    <scope>NUCLEOTIDE SEQUENCE [LARGE SCALE GENOMIC DNA]</scope>
    <source>
        <strain evidence="1 2">MUT 4182</strain>
    </source>
</reference>
<keyword evidence="2" id="KW-1185">Reference proteome</keyword>
<feature type="non-terminal residue" evidence="1">
    <location>
        <position position="237"/>
    </location>
</feature>